<dbReference type="EMBL" id="JAUEPP010000005">
    <property type="protein sequence ID" value="KAK3342953.1"/>
    <property type="molecule type" value="Genomic_DNA"/>
</dbReference>
<accession>A0AAE0JDP5</accession>
<dbReference type="Pfam" id="PF01370">
    <property type="entry name" value="Epimerase"/>
    <property type="match status" value="1"/>
</dbReference>
<gene>
    <name evidence="9" type="ORF">B0H65DRAFT_469849</name>
</gene>
<name>A0AAE0JDP5_9PEZI</name>
<evidence type="ECO:0000256" key="3">
    <source>
        <dbReference type="ARBA" id="ARBA00022787"/>
    </source>
</evidence>
<evidence type="ECO:0000256" key="2">
    <source>
        <dbReference type="ARBA" id="ARBA00006617"/>
    </source>
</evidence>
<proteinExistence type="inferred from homology"/>
<feature type="region of interest" description="Disordered" evidence="7">
    <location>
        <begin position="39"/>
        <end position="59"/>
    </location>
</feature>
<reference evidence="9" key="2">
    <citation type="submission" date="2023-06" db="EMBL/GenBank/DDBJ databases">
        <authorList>
            <consortium name="Lawrence Berkeley National Laboratory"/>
            <person name="Haridas S."/>
            <person name="Hensen N."/>
            <person name="Bonometti L."/>
            <person name="Westerberg I."/>
            <person name="Brannstrom I.O."/>
            <person name="Guillou S."/>
            <person name="Cros-Aarteil S."/>
            <person name="Calhoun S."/>
            <person name="Kuo A."/>
            <person name="Mondo S."/>
            <person name="Pangilinan J."/>
            <person name="Riley R."/>
            <person name="Labutti K."/>
            <person name="Andreopoulos B."/>
            <person name="Lipzen A."/>
            <person name="Chen C."/>
            <person name="Yanf M."/>
            <person name="Daum C."/>
            <person name="Ng V."/>
            <person name="Clum A."/>
            <person name="Steindorff A."/>
            <person name="Ohm R."/>
            <person name="Martin F."/>
            <person name="Silar P."/>
            <person name="Natvig D."/>
            <person name="Lalanne C."/>
            <person name="Gautier V."/>
            <person name="Ament-Velasquez S.L."/>
            <person name="Kruys A."/>
            <person name="Hutchinson M.I."/>
            <person name="Powell A.J."/>
            <person name="Barry K."/>
            <person name="Miller A.N."/>
            <person name="Grigoriev I.V."/>
            <person name="Debuchy R."/>
            <person name="Gladieux P."/>
            <person name="Thoren M.H."/>
            <person name="Johannesson H."/>
        </authorList>
    </citation>
    <scope>NUCLEOTIDE SEQUENCE</scope>
    <source>
        <strain evidence="9">CBS 560.94</strain>
    </source>
</reference>
<evidence type="ECO:0000259" key="8">
    <source>
        <dbReference type="Pfam" id="PF01370"/>
    </source>
</evidence>
<dbReference type="Gene3D" id="3.40.50.720">
    <property type="entry name" value="NAD(P)-binding Rossmann-like Domain"/>
    <property type="match status" value="1"/>
</dbReference>
<dbReference type="PANTHER" id="PTHR14097">
    <property type="entry name" value="OXIDOREDUCTASE HTATIP2"/>
    <property type="match status" value="1"/>
</dbReference>
<dbReference type="Proteomes" id="UP001278500">
    <property type="component" value="Unassembled WGS sequence"/>
</dbReference>
<organism evidence="9 10">
    <name type="scientific">Neurospora tetraspora</name>
    <dbReference type="NCBI Taxonomy" id="94610"/>
    <lineage>
        <taxon>Eukaryota</taxon>
        <taxon>Fungi</taxon>
        <taxon>Dikarya</taxon>
        <taxon>Ascomycota</taxon>
        <taxon>Pezizomycotina</taxon>
        <taxon>Sordariomycetes</taxon>
        <taxon>Sordariomycetidae</taxon>
        <taxon>Sordariales</taxon>
        <taxon>Sordariaceae</taxon>
        <taxon>Neurospora</taxon>
    </lineage>
</organism>
<dbReference type="SUPFAM" id="SSF51735">
    <property type="entry name" value="NAD(P)-binding Rossmann-fold domains"/>
    <property type="match status" value="1"/>
</dbReference>
<reference evidence="9" key="1">
    <citation type="journal article" date="2023" name="Mol. Phylogenet. Evol.">
        <title>Genome-scale phylogeny and comparative genomics of the fungal order Sordariales.</title>
        <authorList>
            <person name="Hensen N."/>
            <person name="Bonometti L."/>
            <person name="Westerberg I."/>
            <person name="Brannstrom I.O."/>
            <person name="Guillou S."/>
            <person name="Cros-Aarteil S."/>
            <person name="Calhoun S."/>
            <person name="Haridas S."/>
            <person name="Kuo A."/>
            <person name="Mondo S."/>
            <person name="Pangilinan J."/>
            <person name="Riley R."/>
            <person name="LaButti K."/>
            <person name="Andreopoulos B."/>
            <person name="Lipzen A."/>
            <person name="Chen C."/>
            <person name="Yan M."/>
            <person name="Daum C."/>
            <person name="Ng V."/>
            <person name="Clum A."/>
            <person name="Steindorff A."/>
            <person name="Ohm R.A."/>
            <person name="Martin F."/>
            <person name="Silar P."/>
            <person name="Natvig D.O."/>
            <person name="Lalanne C."/>
            <person name="Gautier V."/>
            <person name="Ament-Velasquez S.L."/>
            <person name="Kruys A."/>
            <person name="Hutchinson M.I."/>
            <person name="Powell A.J."/>
            <person name="Barry K."/>
            <person name="Miller A.N."/>
            <person name="Grigoriev I.V."/>
            <person name="Debuchy R."/>
            <person name="Gladieux P."/>
            <person name="Hiltunen Thoren M."/>
            <person name="Johannesson H."/>
        </authorList>
    </citation>
    <scope>NUCLEOTIDE SEQUENCE</scope>
    <source>
        <strain evidence="9">CBS 560.94</strain>
    </source>
</reference>
<keyword evidence="6" id="KW-0472">Membrane</keyword>
<protein>
    <recommendedName>
        <fullName evidence="8">NAD-dependent epimerase/dehydratase domain-containing protein</fullName>
    </recommendedName>
</protein>
<feature type="domain" description="NAD-dependent epimerase/dehydratase" evidence="8">
    <location>
        <begin position="11"/>
        <end position="177"/>
    </location>
</feature>
<evidence type="ECO:0000256" key="7">
    <source>
        <dbReference type="SAM" id="MobiDB-lite"/>
    </source>
</evidence>
<evidence type="ECO:0000256" key="5">
    <source>
        <dbReference type="ARBA" id="ARBA00023128"/>
    </source>
</evidence>
<dbReference type="PANTHER" id="PTHR14097:SF7">
    <property type="entry name" value="OXIDOREDUCTASE HTATIP2"/>
    <property type="match status" value="1"/>
</dbReference>
<evidence type="ECO:0000256" key="6">
    <source>
        <dbReference type="ARBA" id="ARBA00023136"/>
    </source>
</evidence>
<dbReference type="InterPro" id="IPR036291">
    <property type="entry name" value="NAD(P)-bd_dom_sf"/>
</dbReference>
<evidence type="ECO:0000256" key="4">
    <source>
        <dbReference type="ARBA" id="ARBA00022946"/>
    </source>
</evidence>
<evidence type="ECO:0000313" key="10">
    <source>
        <dbReference type="Proteomes" id="UP001278500"/>
    </source>
</evidence>
<keyword evidence="10" id="KW-1185">Reference proteome</keyword>
<dbReference type="GeneID" id="87864188"/>
<sequence length="242" mass="25879">MSTSSTTSTAIIGSTGLVGSHILSTFLTSPTTTSQIQTISRRAPPNPTNSSLLSPTVNSDTSTWPTLLSSLVPLPTTVISSLGTTRAAAGGIANQWKIDHDLNVDLAKAAKQAGVKNFVFVSSGGMRGPLSTKFPYAQMKVGVEDTIQSLDFEHGIILRPGLILGEREKAQHAGQGLLYGVVRGLGRWVSLGVQDRFAQEAEVIARAAVKAVRMVEEGKAPGKWWVLEQDDIVKLGRDEWKE</sequence>
<dbReference type="AlphaFoldDB" id="A0AAE0JDP5"/>
<keyword evidence="4" id="KW-0809">Transit peptide</keyword>
<evidence type="ECO:0000313" key="9">
    <source>
        <dbReference type="EMBL" id="KAK3342953.1"/>
    </source>
</evidence>
<comment type="subcellular location">
    <subcellularLocation>
        <location evidence="1">Mitochondrion outer membrane</location>
        <topology evidence="1">Peripheral membrane protein</topology>
    </subcellularLocation>
</comment>
<comment type="caution">
    <text evidence="9">The sequence shown here is derived from an EMBL/GenBank/DDBJ whole genome shotgun (WGS) entry which is preliminary data.</text>
</comment>
<dbReference type="FunFam" id="3.40.50.720:FF:000366">
    <property type="entry name" value="Protein FMP52, mitochondrial"/>
    <property type="match status" value="1"/>
</dbReference>
<dbReference type="RefSeq" id="XP_062680746.1">
    <property type="nucleotide sequence ID" value="XM_062827034.1"/>
</dbReference>
<evidence type="ECO:0000256" key="1">
    <source>
        <dbReference type="ARBA" id="ARBA00004450"/>
    </source>
</evidence>
<keyword evidence="3" id="KW-1000">Mitochondrion outer membrane</keyword>
<dbReference type="InterPro" id="IPR001509">
    <property type="entry name" value="Epimerase_deHydtase"/>
</dbReference>
<comment type="similarity">
    <text evidence="2">Belongs to the FMP52 family.</text>
</comment>
<dbReference type="GO" id="GO:0051170">
    <property type="term" value="P:import into nucleus"/>
    <property type="evidence" value="ECO:0007669"/>
    <property type="project" value="TreeGrafter"/>
</dbReference>
<keyword evidence="5" id="KW-0496">Mitochondrion</keyword>
<dbReference type="GO" id="GO:0005741">
    <property type="term" value="C:mitochondrial outer membrane"/>
    <property type="evidence" value="ECO:0007669"/>
    <property type="project" value="UniProtKB-SubCell"/>
</dbReference>